<organism evidence="2">
    <name type="scientific">Anoplophora glabripennis</name>
    <name type="common">Asian longhorn beetle</name>
    <name type="synonym">Anoplophora nobilis</name>
    <dbReference type="NCBI Taxonomy" id="217634"/>
    <lineage>
        <taxon>Eukaryota</taxon>
        <taxon>Metazoa</taxon>
        <taxon>Ecdysozoa</taxon>
        <taxon>Arthropoda</taxon>
        <taxon>Hexapoda</taxon>
        <taxon>Insecta</taxon>
        <taxon>Pterygota</taxon>
        <taxon>Neoptera</taxon>
        <taxon>Endopterygota</taxon>
        <taxon>Coleoptera</taxon>
        <taxon>Polyphaga</taxon>
        <taxon>Cucujiformia</taxon>
        <taxon>Chrysomeloidea</taxon>
        <taxon>Cerambycidae</taxon>
        <taxon>Lamiinae</taxon>
        <taxon>Lamiini</taxon>
        <taxon>Anoplophora</taxon>
    </lineage>
</organism>
<proteinExistence type="predicted"/>
<feature type="non-terminal residue" evidence="2">
    <location>
        <position position="1"/>
    </location>
</feature>
<dbReference type="EMBL" id="GALX01006829">
    <property type="protein sequence ID" value="JAB61637.1"/>
    <property type="molecule type" value="Transcribed_RNA"/>
</dbReference>
<protein>
    <submittedName>
        <fullName evidence="2">Uncharacterized protein</fullName>
    </submittedName>
</protein>
<dbReference type="AlphaFoldDB" id="V5GJ52"/>
<reference evidence="2" key="1">
    <citation type="submission" date="2013-07" db="EMBL/GenBank/DDBJ databases">
        <title>Midgut Transcriptome Profiling of Anoplphora glabripennis, a Lignocellulose Degrading, Wood-Boring Cerambycid.</title>
        <authorList>
            <person name="Scully E.D."/>
            <person name="Hoover K."/>
            <person name="Carlson J.E."/>
            <person name="Tien M."/>
            <person name="Geib S.M."/>
        </authorList>
    </citation>
    <scope>NUCLEOTIDE SEQUENCE</scope>
</reference>
<evidence type="ECO:0000256" key="1">
    <source>
        <dbReference type="SAM" id="MobiDB-lite"/>
    </source>
</evidence>
<sequence length="201" mass="22065">SKKSPNRPRYVLKDHEGRSGSPIPLPSQFVVTENELAALELSDDSSAVSSHEAHCRRSPSPYPPLDLPQTHRNSICNELVDNPVVSVLEIDEDLYRSRSPSPNVEDNSGIATNFNTASNLLSSLSFRTHSISQTQKGILATTVIERARSKLENNVPTCAQLVQKAVSSSEMNQQGCTESISSFEAVQEDFFENAASNDENY</sequence>
<name>V5GJ52_ANOGL</name>
<feature type="non-terminal residue" evidence="2">
    <location>
        <position position="201"/>
    </location>
</feature>
<accession>V5GJ52</accession>
<evidence type="ECO:0000313" key="2">
    <source>
        <dbReference type="EMBL" id="JAB61637.1"/>
    </source>
</evidence>
<feature type="region of interest" description="Disordered" evidence="1">
    <location>
        <begin position="43"/>
        <end position="66"/>
    </location>
</feature>
<feature type="region of interest" description="Disordered" evidence="1">
    <location>
        <begin position="1"/>
        <end position="26"/>
    </location>
</feature>